<dbReference type="Proteomes" id="UP000008635">
    <property type="component" value="Chromosome"/>
</dbReference>
<dbReference type="CDD" id="cd00146">
    <property type="entry name" value="PKD"/>
    <property type="match status" value="1"/>
</dbReference>
<reference evidence="4" key="2">
    <citation type="submission" date="2011-01" db="EMBL/GenBank/DDBJ databases">
        <title>The complete genome of Deinococcus maricopensis DSM 21211.</title>
        <authorList>
            <consortium name="US DOE Joint Genome Institute (JGI-PGF)"/>
            <person name="Lucas S."/>
            <person name="Copeland A."/>
            <person name="Lapidus A."/>
            <person name="Goodwin L."/>
            <person name="Pitluck S."/>
            <person name="Kyrpides N."/>
            <person name="Mavromatis K."/>
            <person name="Pagani I."/>
            <person name="Ivanova N."/>
            <person name="Ovchinnikova G."/>
            <person name="Zeytun A."/>
            <person name="Detter J.C."/>
            <person name="Han C."/>
            <person name="Land M."/>
            <person name="Hauser L."/>
            <person name="Markowitz V."/>
            <person name="Cheng J.-F."/>
            <person name="Hugenholtz P."/>
            <person name="Woyke T."/>
            <person name="Wu D."/>
            <person name="Pukall R."/>
            <person name="Gehrich-Schroeter G."/>
            <person name="Brambilla E."/>
            <person name="Klenk H.-P."/>
            <person name="Eisen J.A."/>
        </authorList>
    </citation>
    <scope>NUCLEOTIDE SEQUENCE [LARGE SCALE GENOMIC DNA]</scope>
    <source>
        <strain evidence="4">DSM 21211 / LMG 22137 / NRRL B-23946 / LB-34</strain>
    </source>
</reference>
<sequence precursor="true">MFRAALLLACAALTGAALAQSRYSFTYQATGDRAPLTATFTATGVPADQRVVWDFGDRTPPATGATTTHTYYQPGTYSVNVQIQDRLGTVAQGRMNLRVESAGAEAARLTLLFGNGDVTLSSVGSVAYASTQAAFTLDGRPSSARAAVGEGTHTARVTLTGTRAPLSANVNFRTSRVTEREAFNLEVLRLTNDARARGWNCDLKRYGGAPQPALRRNAQLDVAARSQSIGMAANNYFAHESPVDGSRPADRVHASGYDYRATGENIAAGQRSPQEVVNGWLNSHGHCVNIMGDYTEIGLSYAERPGSTYGTYWTQIFGRK</sequence>
<dbReference type="eggNOG" id="COG2340">
    <property type="taxonomic scope" value="Bacteria"/>
</dbReference>
<dbReference type="HOGENOM" id="CLU_793935_0_0_0"/>
<dbReference type="Gene3D" id="2.60.40.10">
    <property type="entry name" value="Immunoglobulins"/>
    <property type="match status" value="1"/>
</dbReference>
<dbReference type="PANTHER" id="PTHR31157:SF1">
    <property type="entry name" value="SCP DOMAIN-CONTAINING PROTEIN"/>
    <property type="match status" value="1"/>
</dbReference>
<feature type="signal peptide" evidence="1">
    <location>
        <begin position="1"/>
        <end position="19"/>
    </location>
</feature>
<evidence type="ECO:0000256" key="1">
    <source>
        <dbReference type="SAM" id="SignalP"/>
    </source>
</evidence>
<accession>E8U3W6</accession>
<dbReference type="InterPro" id="IPR013783">
    <property type="entry name" value="Ig-like_fold"/>
</dbReference>
<dbReference type="OrthoDB" id="9783944at2"/>
<dbReference type="RefSeq" id="WP_013558312.1">
    <property type="nucleotide sequence ID" value="NC_014958.1"/>
</dbReference>
<dbReference type="Gene3D" id="3.40.33.10">
    <property type="entry name" value="CAP"/>
    <property type="match status" value="1"/>
</dbReference>
<dbReference type="STRING" id="709986.Deima_3181"/>
<reference evidence="3 4" key="1">
    <citation type="journal article" date="2011" name="Stand. Genomic Sci.">
        <title>Complete genome sequence of Deinococcus maricopensis type strain (LB-34).</title>
        <authorList>
            <person name="Pukall R."/>
            <person name="Zeytun A."/>
            <person name="Lucas S."/>
            <person name="Lapidus A."/>
            <person name="Hammon N."/>
            <person name="Deshpande S."/>
            <person name="Nolan M."/>
            <person name="Cheng J.F."/>
            <person name="Pitluck S."/>
            <person name="Liolios K."/>
            <person name="Pagani I."/>
            <person name="Mikhailova N."/>
            <person name="Ivanova N."/>
            <person name="Mavromatis K."/>
            <person name="Pati A."/>
            <person name="Tapia R."/>
            <person name="Han C."/>
            <person name="Goodwin L."/>
            <person name="Chen A."/>
            <person name="Palaniappan K."/>
            <person name="Land M."/>
            <person name="Hauser L."/>
            <person name="Chang Y.J."/>
            <person name="Jeffries C.D."/>
            <person name="Brambilla E.M."/>
            <person name="Rohde M."/>
            <person name="Goker M."/>
            <person name="Detter J.C."/>
            <person name="Woyke T."/>
            <person name="Bristow J."/>
            <person name="Eisen J.A."/>
            <person name="Markowitz V."/>
            <person name="Hugenholtz P."/>
            <person name="Kyrpides N.C."/>
            <person name="Klenk H.P."/>
        </authorList>
    </citation>
    <scope>NUCLEOTIDE SEQUENCE [LARGE SCALE GENOMIC DNA]</scope>
    <source>
        <strain evidence="4">DSM 21211 / LMG 22137 / NRRL B-23946 / LB-34</strain>
    </source>
</reference>
<organism evidence="3 4">
    <name type="scientific">Deinococcus maricopensis (strain DSM 21211 / LMG 22137 / NRRL B-23946 / LB-34)</name>
    <dbReference type="NCBI Taxonomy" id="709986"/>
    <lineage>
        <taxon>Bacteria</taxon>
        <taxon>Thermotogati</taxon>
        <taxon>Deinococcota</taxon>
        <taxon>Deinococci</taxon>
        <taxon>Deinococcales</taxon>
        <taxon>Deinococcaceae</taxon>
        <taxon>Deinococcus</taxon>
    </lineage>
</organism>
<proteinExistence type="predicted"/>
<feature type="chain" id="PRO_5003231579" evidence="1">
    <location>
        <begin position="20"/>
        <end position="320"/>
    </location>
</feature>
<evidence type="ECO:0000313" key="3">
    <source>
        <dbReference type="EMBL" id="ADV68809.1"/>
    </source>
</evidence>
<gene>
    <name evidence="3" type="ordered locus">Deima_3181</name>
</gene>
<evidence type="ECO:0000313" key="4">
    <source>
        <dbReference type="Proteomes" id="UP000008635"/>
    </source>
</evidence>
<dbReference type="KEGG" id="dmr:Deima_3181"/>
<feature type="domain" description="PKD" evidence="2">
    <location>
        <begin position="21"/>
        <end position="106"/>
    </location>
</feature>
<dbReference type="SMART" id="SM00089">
    <property type="entry name" value="PKD"/>
    <property type="match status" value="1"/>
</dbReference>
<keyword evidence="1" id="KW-0732">Signal</keyword>
<dbReference type="PANTHER" id="PTHR31157">
    <property type="entry name" value="SCP DOMAIN-CONTAINING PROTEIN"/>
    <property type="match status" value="1"/>
</dbReference>
<dbReference type="Pfam" id="PF18911">
    <property type="entry name" value="PKD_4"/>
    <property type="match status" value="1"/>
</dbReference>
<dbReference type="Pfam" id="PF00188">
    <property type="entry name" value="CAP"/>
    <property type="match status" value="1"/>
</dbReference>
<dbReference type="InterPro" id="IPR035940">
    <property type="entry name" value="CAP_sf"/>
</dbReference>
<dbReference type="PROSITE" id="PS50093">
    <property type="entry name" value="PKD"/>
    <property type="match status" value="1"/>
</dbReference>
<dbReference type="InterPro" id="IPR022409">
    <property type="entry name" value="PKD/Chitinase_dom"/>
</dbReference>
<dbReference type="EMBL" id="CP002454">
    <property type="protein sequence ID" value="ADV68809.1"/>
    <property type="molecule type" value="Genomic_DNA"/>
</dbReference>
<dbReference type="AlphaFoldDB" id="E8U3W6"/>
<name>E8U3W6_DEIML</name>
<dbReference type="SUPFAM" id="SSF49299">
    <property type="entry name" value="PKD domain"/>
    <property type="match status" value="1"/>
</dbReference>
<dbReference type="CDD" id="cd05379">
    <property type="entry name" value="CAP_bacterial"/>
    <property type="match status" value="1"/>
</dbReference>
<dbReference type="InterPro" id="IPR035986">
    <property type="entry name" value="PKD_dom_sf"/>
</dbReference>
<dbReference type="SUPFAM" id="SSF55797">
    <property type="entry name" value="PR-1-like"/>
    <property type="match status" value="1"/>
</dbReference>
<keyword evidence="4" id="KW-1185">Reference proteome</keyword>
<dbReference type="InterPro" id="IPR000601">
    <property type="entry name" value="PKD_dom"/>
</dbReference>
<dbReference type="InterPro" id="IPR014044">
    <property type="entry name" value="CAP_dom"/>
</dbReference>
<protein>
    <submittedName>
        <fullName evidence="3">SCP-like extracellular</fullName>
    </submittedName>
</protein>
<evidence type="ECO:0000259" key="2">
    <source>
        <dbReference type="PROSITE" id="PS50093"/>
    </source>
</evidence>